<dbReference type="AlphaFoldDB" id="H0HXR3"/>
<feature type="region of interest" description="Disordered" evidence="1">
    <location>
        <begin position="1"/>
        <end position="23"/>
    </location>
</feature>
<reference evidence="2 3" key="1">
    <citation type="journal article" date="2012" name="J. Bacteriol.">
        <title>Draft Genome Sequence of Mesorhizobium alhagi CCNWXJ12-2T, a Novel Salt-Resistant Species Isolated from the Desert of Northwestern China.</title>
        <authorList>
            <person name="Zhou M."/>
            <person name="Chen W."/>
            <person name="Chen H."/>
            <person name="Wei G."/>
        </authorList>
    </citation>
    <scope>NUCLEOTIDE SEQUENCE [LARGE SCALE GENOMIC DNA]</scope>
    <source>
        <strain evidence="2 3">CCNWXJ12-2</strain>
    </source>
</reference>
<evidence type="ECO:0000313" key="2">
    <source>
        <dbReference type="EMBL" id="EHK54477.1"/>
    </source>
</evidence>
<sequence length="157" mass="16960">MEWGSAGSHGVNVGNGAPQNDAVDNADKSIRQADEKFQIVPAFGDATAGLLPMQIAVQNLARVHPEGYRNPGLVESFLLLAASALSRFDAPVDVLSKGMLFEHREELTSILSKSGTLYLDPFRIEGQFGCLKVFFDTEKGENVGVYIKTPFAANEVC</sequence>
<protein>
    <submittedName>
        <fullName evidence="2">Uncharacterized protein</fullName>
    </submittedName>
</protein>
<dbReference type="EMBL" id="AHAM01000208">
    <property type="protein sequence ID" value="EHK54477.1"/>
    <property type="molecule type" value="Genomic_DNA"/>
</dbReference>
<dbReference type="Proteomes" id="UP000003250">
    <property type="component" value="Unassembled WGS sequence"/>
</dbReference>
<name>H0HXR3_9HYPH</name>
<accession>H0HXR3</accession>
<keyword evidence="3" id="KW-1185">Reference proteome</keyword>
<gene>
    <name evidence="2" type="ORF">MAXJ12_24812</name>
</gene>
<organism evidence="2 3">
    <name type="scientific">Mesorhizobium alhagi CCNWXJ12-2</name>
    <dbReference type="NCBI Taxonomy" id="1107882"/>
    <lineage>
        <taxon>Bacteria</taxon>
        <taxon>Pseudomonadati</taxon>
        <taxon>Pseudomonadota</taxon>
        <taxon>Alphaproteobacteria</taxon>
        <taxon>Hyphomicrobiales</taxon>
        <taxon>Phyllobacteriaceae</taxon>
        <taxon>Allomesorhizobium</taxon>
    </lineage>
</organism>
<evidence type="ECO:0000313" key="3">
    <source>
        <dbReference type="Proteomes" id="UP000003250"/>
    </source>
</evidence>
<evidence type="ECO:0000256" key="1">
    <source>
        <dbReference type="SAM" id="MobiDB-lite"/>
    </source>
</evidence>
<proteinExistence type="predicted"/>